<name>A0ABT6CF04_9SPHN</name>
<dbReference type="PANTHER" id="PTHR30629">
    <property type="entry name" value="PROPHAGE INTEGRASE"/>
    <property type="match status" value="1"/>
</dbReference>
<protein>
    <submittedName>
        <fullName evidence="4">Arm DNA-binding domain-containing protein</fullName>
    </submittedName>
</protein>
<gene>
    <name evidence="4" type="ORF">POM99_04760</name>
</gene>
<dbReference type="InterPro" id="IPR025166">
    <property type="entry name" value="Integrase_DNA_bind_dom"/>
</dbReference>
<dbReference type="InterPro" id="IPR038488">
    <property type="entry name" value="Integrase_DNA-bd_sf"/>
</dbReference>
<sequence>MPLSDTAIRALKPRDKDYRVADEKGLYLQVTPAGGRLWRLKYRNAAGTEKKLAFGAYPDVSLKAARELRCRPACKIDPV</sequence>
<comment type="similarity">
    <text evidence="1">Belongs to the 'phage' integrase family.</text>
</comment>
<dbReference type="PANTHER" id="PTHR30629:SF2">
    <property type="entry name" value="PROPHAGE INTEGRASE INTS-RELATED"/>
    <property type="match status" value="1"/>
</dbReference>
<evidence type="ECO:0000259" key="3">
    <source>
        <dbReference type="Pfam" id="PF13356"/>
    </source>
</evidence>
<dbReference type="RefSeq" id="WP_277275694.1">
    <property type="nucleotide sequence ID" value="NZ_JAROCY010000003.1"/>
</dbReference>
<evidence type="ECO:0000256" key="2">
    <source>
        <dbReference type="ARBA" id="ARBA00022908"/>
    </source>
</evidence>
<keyword evidence="4" id="KW-0238">DNA-binding</keyword>
<feature type="domain" description="Integrase DNA-binding" evidence="3">
    <location>
        <begin position="3"/>
        <end position="69"/>
    </location>
</feature>
<evidence type="ECO:0000313" key="5">
    <source>
        <dbReference type="Proteomes" id="UP001222770"/>
    </source>
</evidence>
<dbReference type="GO" id="GO:0003677">
    <property type="term" value="F:DNA binding"/>
    <property type="evidence" value="ECO:0007669"/>
    <property type="project" value="UniProtKB-KW"/>
</dbReference>
<dbReference type="InterPro" id="IPR050808">
    <property type="entry name" value="Phage_Integrase"/>
</dbReference>
<comment type="caution">
    <text evidence="4">The sequence shown here is derived from an EMBL/GenBank/DDBJ whole genome shotgun (WGS) entry which is preliminary data.</text>
</comment>
<evidence type="ECO:0000256" key="1">
    <source>
        <dbReference type="ARBA" id="ARBA00008857"/>
    </source>
</evidence>
<reference evidence="4 5" key="1">
    <citation type="submission" date="2023-03" db="EMBL/GenBank/DDBJ databases">
        <title>Novosphingobium cyanobacteriorum sp. nov., isolated from a eutrophic reservoir during the Microcystis bloom period.</title>
        <authorList>
            <person name="Kang M."/>
            <person name="Le V."/>
            <person name="Ko S.-R."/>
            <person name="Lee S.-A."/>
            <person name="Ahn C.-Y."/>
        </authorList>
    </citation>
    <scope>NUCLEOTIDE SEQUENCE [LARGE SCALE GENOMIC DNA]</scope>
    <source>
        <strain evidence="4 5">HBC54</strain>
    </source>
</reference>
<evidence type="ECO:0000313" key="4">
    <source>
        <dbReference type="EMBL" id="MDF8332504.1"/>
    </source>
</evidence>
<accession>A0ABT6CF04</accession>
<dbReference type="Gene3D" id="3.30.160.390">
    <property type="entry name" value="Integrase, DNA-binding domain"/>
    <property type="match status" value="1"/>
</dbReference>
<organism evidence="4 5">
    <name type="scientific">Novosphingobium cyanobacteriorum</name>
    <dbReference type="NCBI Taxonomy" id="3024215"/>
    <lineage>
        <taxon>Bacteria</taxon>
        <taxon>Pseudomonadati</taxon>
        <taxon>Pseudomonadota</taxon>
        <taxon>Alphaproteobacteria</taxon>
        <taxon>Sphingomonadales</taxon>
        <taxon>Sphingomonadaceae</taxon>
        <taxon>Novosphingobium</taxon>
    </lineage>
</organism>
<keyword evidence="2" id="KW-0229">DNA integration</keyword>
<dbReference type="Proteomes" id="UP001222770">
    <property type="component" value="Unassembled WGS sequence"/>
</dbReference>
<dbReference type="Pfam" id="PF13356">
    <property type="entry name" value="Arm-DNA-bind_3"/>
    <property type="match status" value="1"/>
</dbReference>
<dbReference type="EMBL" id="JAROCY010000003">
    <property type="protein sequence ID" value="MDF8332504.1"/>
    <property type="molecule type" value="Genomic_DNA"/>
</dbReference>
<proteinExistence type="inferred from homology"/>
<keyword evidence="5" id="KW-1185">Reference proteome</keyword>